<dbReference type="InterPro" id="IPR002711">
    <property type="entry name" value="HNH"/>
</dbReference>
<comment type="caution">
    <text evidence="4">The sequence shown here is derived from an EMBL/GenBank/DDBJ whole genome shotgun (WGS) entry which is preliminary data.</text>
</comment>
<evidence type="ECO:0000313" key="4">
    <source>
        <dbReference type="EMBL" id="MBX0304132.1"/>
    </source>
</evidence>
<dbReference type="GO" id="GO:0003676">
    <property type="term" value="F:nucleic acid binding"/>
    <property type="evidence" value="ECO:0007669"/>
    <property type="project" value="InterPro"/>
</dbReference>
<keyword evidence="1" id="KW-0540">Nuclease</keyword>
<evidence type="ECO:0000256" key="2">
    <source>
        <dbReference type="ARBA" id="ARBA00022801"/>
    </source>
</evidence>
<keyword evidence="4" id="KW-0255">Endonuclease</keyword>
<accession>A0A8J7YER8</accession>
<keyword evidence="2" id="KW-0378">Hydrolase</keyword>
<dbReference type="GO" id="GO:0005829">
    <property type="term" value="C:cytosol"/>
    <property type="evidence" value="ECO:0007669"/>
    <property type="project" value="TreeGrafter"/>
</dbReference>
<dbReference type="PANTHER" id="PTHR41286:SF1">
    <property type="entry name" value="HNH NUCLEASE YAJD-RELATED"/>
    <property type="match status" value="1"/>
</dbReference>
<evidence type="ECO:0000256" key="1">
    <source>
        <dbReference type="ARBA" id="ARBA00022722"/>
    </source>
</evidence>
<dbReference type="Proteomes" id="UP000783863">
    <property type="component" value="Unassembled WGS sequence"/>
</dbReference>
<organism evidence="4 5">
    <name type="scientific">Haloarcula salinisoli</name>
    <dbReference type="NCBI Taxonomy" id="2487746"/>
    <lineage>
        <taxon>Archaea</taxon>
        <taxon>Methanobacteriati</taxon>
        <taxon>Methanobacteriota</taxon>
        <taxon>Stenosarchaea group</taxon>
        <taxon>Halobacteria</taxon>
        <taxon>Halobacteriales</taxon>
        <taxon>Haloarculaceae</taxon>
        <taxon>Haloarcula</taxon>
    </lineage>
</organism>
<evidence type="ECO:0000259" key="3">
    <source>
        <dbReference type="SMART" id="SM00507"/>
    </source>
</evidence>
<dbReference type="CDD" id="cd00085">
    <property type="entry name" value="HNHc"/>
    <property type="match status" value="1"/>
</dbReference>
<dbReference type="InterPro" id="IPR003615">
    <property type="entry name" value="HNH_nuc"/>
</dbReference>
<feature type="domain" description="HNH nuclease" evidence="3">
    <location>
        <begin position="42"/>
        <end position="106"/>
    </location>
</feature>
<dbReference type="Gene3D" id="1.10.30.50">
    <property type="match status" value="1"/>
</dbReference>
<evidence type="ECO:0000313" key="5">
    <source>
        <dbReference type="Proteomes" id="UP000783863"/>
    </source>
</evidence>
<gene>
    <name evidence="4" type="ORF">EGD98_10685</name>
</gene>
<dbReference type="GO" id="GO:0004519">
    <property type="term" value="F:endonuclease activity"/>
    <property type="evidence" value="ECO:0007669"/>
    <property type="project" value="UniProtKB-KW"/>
</dbReference>
<dbReference type="Pfam" id="PF01844">
    <property type="entry name" value="HNH"/>
    <property type="match status" value="1"/>
</dbReference>
<dbReference type="EMBL" id="RKLQ01000002">
    <property type="protein sequence ID" value="MBX0304132.1"/>
    <property type="molecule type" value="Genomic_DNA"/>
</dbReference>
<sequence length="125" mass="14448">MGENVFCGEPCRRAWLSDEFTGDGHPNWKGGGNEEYGKGWRAVRQRALERDNYSCRVCGQTHEELGRNPDVHHIRPVRSFIESENHTREDAHYIENVISLCISCHRKAEFEKIDAEYLRSLIADS</sequence>
<reference evidence="4" key="1">
    <citation type="submission" date="2021-06" db="EMBL/GenBank/DDBJ databases">
        <title>Halomicroarcula sp. F24A a new haloarchaeum isolated from saline soil.</title>
        <authorList>
            <person name="Duran-Viseras A."/>
            <person name="Sanchez-Porro C."/>
            <person name="Ventosa A."/>
        </authorList>
    </citation>
    <scope>NUCLEOTIDE SEQUENCE</scope>
    <source>
        <strain evidence="4">F24A</strain>
    </source>
</reference>
<dbReference type="AlphaFoldDB" id="A0A8J7YER8"/>
<name>A0A8J7YER8_9EURY</name>
<proteinExistence type="predicted"/>
<protein>
    <submittedName>
        <fullName evidence="4">HNH endonuclease</fullName>
    </submittedName>
</protein>
<dbReference type="GO" id="GO:0016787">
    <property type="term" value="F:hydrolase activity"/>
    <property type="evidence" value="ECO:0007669"/>
    <property type="project" value="UniProtKB-KW"/>
</dbReference>
<dbReference type="GO" id="GO:0008270">
    <property type="term" value="F:zinc ion binding"/>
    <property type="evidence" value="ECO:0007669"/>
    <property type="project" value="InterPro"/>
</dbReference>
<keyword evidence="5" id="KW-1185">Reference proteome</keyword>
<dbReference type="SMART" id="SM00507">
    <property type="entry name" value="HNHc"/>
    <property type="match status" value="1"/>
</dbReference>
<dbReference type="PANTHER" id="PTHR41286">
    <property type="entry name" value="HNH NUCLEASE YAJD-RELATED"/>
    <property type="match status" value="1"/>
</dbReference>